<dbReference type="InterPro" id="IPR003148">
    <property type="entry name" value="RCK_N"/>
</dbReference>
<dbReference type="GO" id="GO:0006813">
    <property type="term" value="P:potassium ion transport"/>
    <property type="evidence" value="ECO:0007669"/>
    <property type="project" value="InterPro"/>
</dbReference>
<comment type="caution">
    <text evidence="3">The sequence shown here is derived from an EMBL/GenBank/DDBJ whole genome shotgun (WGS) entry which is preliminary data.</text>
</comment>
<reference evidence="3" key="2">
    <citation type="submission" date="2020-09" db="EMBL/GenBank/DDBJ databases">
        <authorList>
            <person name="Sun Q."/>
            <person name="Zhou Y."/>
        </authorList>
    </citation>
    <scope>NUCLEOTIDE SEQUENCE</scope>
    <source>
        <strain evidence="3">CGMCC 1.15085</strain>
    </source>
</reference>
<dbReference type="PROSITE" id="PS51202">
    <property type="entry name" value="RCK_C"/>
    <property type="match status" value="1"/>
</dbReference>
<protein>
    <submittedName>
        <fullName evidence="3">Trk system potassium uptake protein TrkA</fullName>
    </submittedName>
</protein>
<dbReference type="PROSITE" id="PS51201">
    <property type="entry name" value="RCK_N"/>
    <property type="match status" value="1"/>
</dbReference>
<organism evidence="3 4">
    <name type="scientific">Flexivirga endophytica</name>
    <dbReference type="NCBI Taxonomy" id="1849103"/>
    <lineage>
        <taxon>Bacteria</taxon>
        <taxon>Bacillati</taxon>
        <taxon>Actinomycetota</taxon>
        <taxon>Actinomycetes</taxon>
        <taxon>Micrococcales</taxon>
        <taxon>Dermacoccaceae</taxon>
        <taxon>Flexivirga</taxon>
    </lineage>
</organism>
<evidence type="ECO:0000259" key="1">
    <source>
        <dbReference type="PROSITE" id="PS51201"/>
    </source>
</evidence>
<evidence type="ECO:0000313" key="4">
    <source>
        <dbReference type="Proteomes" id="UP000636793"/>
    </source>
</evidence>
<dbReference type="SUPFAM" id="SSF116726">
    <property type="entry name" value="TrkA C-terminal domain-like"/>
    <property type="match status" value="1"/>
</dbReference>
<dbReference type="InterPro" id="IPR036291">
    <property type="entry name" value="NAD(P)-bd_dom_sf"/>
</dbReference>
<feature type="domain" description="RCK C-terminal" evidence="2">
    <location>
        <begin position="156"/>
        <end position="238"/>
    </location>
</feature>
<dbReference type="GO" id="GO:0008324">
    <property type="term" value="F:monoatomic cation transmembrane transporter activity"/>
    <property type="evidence" value="ECO:0007669"/>
    <property type="project" value="InterPro"/>
</dbReference>
<dbReference type="InterPro" id="IPR036721">
    <property type="entry name" value="RCK_C_sf"/>
</dbReference>
<name>A0A916SXS3_9MICO</name>
<dbReference type="Pfam" id="PF02254">
    <property type="entry name" value="TrkA_N"/>
    <property type="match status" value="1"/>
</dbReference>
<dbReference type="SUPFAM" id="SSF51735">
    <property type="entry name" value="NAD(P)-binding Rossmann-fold domains"/>
    <property type="match status" value="1"/>
</dbReference>
<proteinExistence type="predicted"/>
<dbReference type="InterPro" id="IPR006037">
    <property type="entry name" value="RCK_C"/>
</dbReference>
<dbReference type="InterPro" id="IPR050721">
    <property type="entry name" value="Trk_Ktr_HKT_K-transport"/>
</dbReference>
<dbReference type="EMBL" id="BMHI01000001">
    <property type="protein sequence ID" value="GGB21077.1"/>
    <property type="molecule type" value="Genomic_DNA"/>
</dbReference>
<dbReference type="PANTHER" id="PTHR43833">
    <property type="entry name" value="POTASSIUM CHANNEL PROTEIN 2-RELATED-RELATED"/>
    <property type="match status" value="1"/>
</dbReference>
<evidence type="ECO:0000259" key="2">
    <source>
        <dbReference type="PROSITE" id="PS51202"/>
    </source>
</evidence>
<sequence length="243" mass="26692">MFVTVRRQPVVHVWRSRSGSVSCVYFVIMGCGRVGSMLALSLEKHGHQVAVIDRDESAFRRLGPNFEGSRVSGIGFDRETLLRADIKRADAFAAVSSGDNSNILAARVARETFGVEHVVARIYDPGRAEVYERLGIPTVATVRWTSDQIVRKVLPMGALPEHTDASGKVMLAEIPPHSSWIGTPLQRIEEATGSRVAYLTRLGDGMVPESDSVFQEGDLLHLCLPTARVQQVEELLKSTKPVD</sequence>
<keyword evidence="4" id="KW-1185">Reference proteome</keyword>
<feature type="domain" description="RCK N-terminal" evidence="1">
    <location>
        <begin position="23"/>
        <end position="141"/>
    </location>
</feature>
<dbReference type="PROSITE" id="PS51257">
    <property type="entry name" value="PROKAR_LIPOPROTEIN"/>
    <property type="match status" value="1"/>
</dbReference>
<dbReference type="Proteomes" id="UP000636793">
    <property type="component" value="Unassembled WGS sequence"/>
</dbReference>
<evidence type="ECO:0000313" key="3">
    <source>
        <dbReference type="EMBL" id="GGB21077.1"/>
    </source>
</evidence>
<dbReference type="AlphaFoldDB" id="A0A916SXS3"/>
<accession>A0A916SXS3</accession>
<dbReference type="Gene3D" id="3.40.50.720">
    <property type="entry name" value="NAD(P)-binding Rossmann-like Domain"/>
    <property type="match status" value="1"/>
</dbReference>
<dbReference type="Gene3D" id="3.30.70.1450">
    <property type="entry name" value="Regulator of K+ conductance, C-terminal domain"/>
    <property type="match status" value="1"/>
</dbReference>
<dbReference type="PANTHER" id="PTHR43833:SF8">
    <property type="entry name" value="TRK SYSTEM POTASSIUM UPTAKE PROTEIN TRKA"/>
    <property type="match status" value="1"/>
</dbReference>
<reference evidence="3" key="1">
    <citation type="journal article" date="2014" name="Int. J. Syst. Evol. Microbiol.">
        <title>Complete genome sequence of Corynebacterium casei LMG S-19264T (=DSM 44701T), isolated from a smear-ripened cheese.</title>
        <authorList>
            <consortium name="US DOE Joint Genome Institute (JGI-PGF)"/>
            <person name="Walter F."/>
            <person name="Albersmeier A."/>
            <person name="Kalinowski J."/>
            <person name="Ruckert C."/>
        </authorList>
    </citation>
    <scope>NUCLEOTIDE SEQUENCE</scope>
    <source>
        <strain evidence="3">CGMCC 1.15085</strain>
    </source>
</reference>
<gene>
    <name evidence="3" type="primary">trkA</name>
    <name evidence="3" type="ORF">GCM10011492_08760</name>
</gene>